<organism evidence="1 2">
    <name type="scientific">Mycolicibacterium duvalii</name>
    <dbReference type="NCBI Taxonomy" id="39688"/>
    <lineage>
        <taxon>Bacteria</taxon>
        <taxon>Bacillati</taxon>
        <taxon>Actinomycetota</taxon>
        <taxon>Actinomycetes</taxon>
        <taxon>Mycobacteriales</taxon>
        <taxon>Mycobacteriaceae</taxon>
        <taxon>Mycolicibacterium</taxon>
    </lineage>
</organism>
<reference evidence="1 2" key="1">
    <citation type="journal article" date="2019" name="Emerg. Microbes Infect.">
        <title>Comprehensive subspecies identification of 175 nontuberculous mycobacteria species based on 7547 genomic profiles.</title>
        <authorList>
            <person name="Matsumoto Y."/>
            <person name="Kinjo T."/>
            <person name="Motooka D."/>
            <person name="Nabeya D."/>
            <person name="Jung N."/>
            <person name="Uechi K."/>
            <person name="Horii T."/>
            <person name="Iida T."/>
            <person name="Fujita J."/>
            <person name="Nakamura S."/>
        </authorList>
    </citation>
    <scope>NUCLEOTIDE SEQUENCE [LARGE SCALE GENOMIC DNA]</scope>
    <source>
        <strain evidence="1 2">JCM 6396</strain>
    </source>
</reference>
<gene>
    <name evidence="1" type="ORF">MDUV_00950</name>
</gene>
<dbReference type="AlphaFoldDB" id="A0A7I7JTU0"/>
<dbReference type="SUPFAM" id="SSF46955">
    <property type="entry name" value="Putative DNA-binding domain"/>
    <property type="match status" value="1"/>
</dbReference>
<dbReference type="InterPro" id="IPR009061">
    <property type="entry name" value="DNA-bd_dom_put_sf"/>
</dbReference>
<dbReference type="KEGG" id="mdu:MDUV_00950"/>
<sequence length="107" mass="11582">MAPTATPTTAPVGYLSTAEVSRRFFAGLSAQTIRKFVSQDGLPAHRVVRRLYFNPAEVDAWIRARGGQPDAPPDPYREHIKKLVDAAPPLTAEQADRIRAVLSSGAA</sequence>
<dbReference type="EMBL" id="AP022563">
    <property type="protein sequence ID" value="BBX15235.1"/>
    <property type="molecule type" value="Genomic_DNA"/>
</dbReference>
<dbReference type="InterPro" id="IPR041657">
    <property type="entry name" value="HTH_17"/>
</dbReference>
<evidence type="ECO:0000313" key="1">
    <source>
        <dbReference type="EMBL" id="BBX15235.1"/>
    </source>
</evidence>
<name>A0A7I7JTU0_9MYCO</name>
<accession>A0A7I7JTU0</accession>
<dbReference type="Pfam" id="PF12728">
    <property type="entry name" value="HTH_17"/>
    <property type="match status" value="1"/>
</dbReference>
<dbReference type="RefSeq" id="WP_098005203.1">
    <property type="nucleotide sequence ID" value="NZ_AP022563.1"/>
</dbReference>
<dbReference type="Proteomes" id="UP000467006">
    <property type="component" value="Chromosome"/>
</dbReference>
<evidence type="ECO:0000313" key="2">
    <source>
        <dbReference type="Proteomes" id="UP000467006"/>
    </source>
</evidence>
<proteinExistence type="predicted"/>
<dbReference type="OrthoDB" id="5524782at2"/>
<keyword evidence="2" id="KW-1185">Reference proteome</keyword>
<protein>
    <submittedName>
        <fullName evidence="1">Uncharacterized protein</fullName>
    </submittedName>
</protein>